<evidence type="ECO:0000313" key="2">
    <source>
        <dbReference type="EMBL" id="KAK8892175.1"/>
    </source>
</evidence>
<keyword evidence="1" id="KW-0175">Coiled coil</keyword>
<feature type="coiled-coil region" evidence="1">
    <location>
        <begin position="72"/>
        <end position="123"/>
    </location>
</feature>
<dbReference type="EMBL" id="JAPFFF010000004">
    <property type="protein sequence ID" value="KAK8892175.1"/>
    <property type="molecule type" value="Genomic_DNA"/>
</dbReference>
<comment type="caution">
    <text evidence="2">The sequence shown here is derived from an EMBL/GenBank/DDBJ whole genome shotgun (WGS) entry which is preliminary data.</text>
</comment>
<reference evidence="2 3" key="1">
    <citation type="submission" date="2024-04" db="EMBL/GenBank/DDBJ databases">
        <title>Tritrichomonas musculus Genome.</title>
        <authorList>
            <person name="Alves-Ferreira E."/>
            <person name="Grigg M."/>
            <person name="Lorenzi H."/>
            <person name="Galac M."/>
        </authorList>
    </citation>
    <scope>NUCLEOTIDE SEQUENCE [LARGE SCALE GENOMIC DNA]</scope>
    <source>
        <strain evidence="2 3">EAF2021</strain>
    </source>
</reference>
<keyword evidence="3" id="KW-1185">Reference proteome</keyword>
<feature type="coiled-coil region" evidence="1">
    <location>
        <begin position="156"/>
        <end position="222"/>
    </location>
</feature>
<dbReference type="Proteomes" id="UP001470230">
    <property type="component" value="Unassembled WGS sequence"/>
</dbReference>
<accession>A0ABR2KQA7</accession>
<proteinExistence type="predicted"/>
<name>A0ABR2KQA7_9EUKA</name>
<evidence type="ECO:0000256" key="1">
    <source>
        <dbReference type="SAM" id="Coils"/>
    </source>
</evidence>
<evidence type="ECO:0000313" key="3">
    <source>
        <dbReference type="Proteomes" id="UP001470230"/>
    </source>
</evidence>
<sequence>MIEIGDKRLQEWIQRDLAENMALSEFCDIDDAVISPPKTPNILLPKFRIEGKTKNTQSSKKKKSFEIPETRIQELKDMMDQIDLINQQIEKEKKKIVIIQGSNAQLHREVLETKQRLNQVRTEVEDTKLAHLKKLEETRVIQEKVKKEENRSRKARSAISQKKLTAEEELKNLSEEFLNLEMKYKAFKKKRTKEKKNLESQILECKAENSKLKDKLSQIEIQLAQNEW</sequence>
<gene>
    <name evidence="2" type="ORF">M9Y10_029398</name>
</gene>
<organism evidence="2 3">
    <name type="scientific">Tritrichomonas musculus</name>
    <dbReference type="NCBI Taxonomy" id="1915356"/>
    <lineage>
        <taxon>Eukaryota</taxon>
        <taxon>Metamonada</taxon>
        <taxon>Parabasalia</taxon>
        <taxon>Tritrichomonadida</taxon>
        <taxon>Tritrichomonadidae</taxon>
        <taxon>Tritrichomonas</taxon>
    </lineage>
</organism>
<protein>
    <submittedName>
        <fullName evidence="2">Uncharacterized protein</fullName>
    </submittedName>
</protein>